<dbReference type="InterPro" id="IPR025197">
    <property type="entry name" value="DUF4116"/>
</dbReference>
<accession>A0A7R9Y8Z4</accession>
<feature type="domain" description="DUF4116" evidence="2">
    <location>
        <begin position="68"/>
        <end position="113"/>
    </location>
</feature>
<dbReference type="EMBL" id="HBEA01001493">
    <property type="protein sequence ID" value="CAD8251618.1"/>
    <property type="molecule type" value="Transcribed_RNA"/>
</dbReference>
<evidence type="ECO:0000256" key="1">
    <source>
        <dbReference type="SAM" id="Phobius"/>
    </source>
</evidence>
<keyword evidence="1" id="KW-0812">Transmembrane</keyword>
<gene>
    <name evidence="3" type="ORF">PPYR1160_LOCUS1109</name>
</gene>
<feature type="transmembrane region" description="Helical" evidence="1">
    <location>
        <begin position="6"/>
        <end position="28"/>
    </location>
</feature>
<reference evidence="3" key="1">
    <citation type="submission" date="2021-01" db="EMBL/GenBank/DDBJ databases">
        <authorList>
            <person name="Corre E."/>
            <person name="Pelletier E."/>
            <person name="Niang G."/>
            <person name="Scheremetjew M."/>
            <person name="Finn R."/>
            <person name="Kale V."/>
            <person name="Holt S."/>
            <person name="Cochrane G."/>
            <person name="Meng A."/>
            <person name="Brown T."/>
            <person name="Cohen L."/>
        </authorList>
    </citation>
    <scope>NUCLEOTIDE SEQUENCE</scope>
    <source>
        <strain evidence="3">CCMP2078</strain>
    </source>
</reference>
<dbReference type="Pfam" id="PF13475">
    <property type="entry name" value="DUF4116"/>
    <property type="match status" value="1"/>
</dbReference>
<organism evidence="3">
    <name type="scientific">Pinguiococcus pyrenoidosus</name>
    <dbReference type="NCBI Taxonomy" id="172671"/>
    <lineage>
        <taxon>Eukaryota</taxon>
        <taxon>Sar</taxon>
        <taxon>Stramenopiles</taxon>
        <taxon>Ochrophyta</taxon>
        <taxon>Pinguiophyceae</taxon>
        <taxon>Pinguiochrysidales</taxon>
        <taxon>Pinguiochrysidaceae</taxon>
        <taxon>Pinguiococcus</taxon>
    </lineage>
</organism>
<keyword evidence="1" id="KW-1133">Transmembrane helix</keyword>
<protein>
    <recommendedName>
        <fullName evidence="2">DUF4116 domain-containing protein</fullName>
    </recommendedName>
</protein>
<evidence type="ECO:0000313" key="3">
    <source>
        <dbReference type="EMBL" id="CAD8251618.1"/>
    </source>
</evidence>
<proteinExistence type="predicted"/>
<keyword evidence="1" id="KW-0472">Membrane</keyword>
<dbReference type="AlphaFoldDB" id="A0A7R9Y8Z4"/>
<name>A0A7R9Y8Z4_9STRA</name>
<sequence>MGQGVSSKLLTLGVLAGAGAGVGGFLLLDGRLQFEKSREAKLSMLGALLEALLKVYGLDSASEDKWNDYEFVLSAVEKQGIFLGKASDALRGNVEVVLAAVHNNMRMAFPFIALDMRTPYFIREVVAESPGGSGARLIMERLKEQQSDRRSRGQPVDEVAESETVALALLDASKDNMAAVIPALDASLLADQEFILEAMESSGLGILAFEKGNFRNSLPFMREAFDVNTDVLDYASESVRAALLKELRGQ</sequence>
<evidence type="ECO:0000259" key="2">
    <source>
        <dbReference type="Pfam" id="PF13475"/>
    </source>
</evidence>